<gene>
    <name evidence="1" type="ORF">EV182_003942</name>
</gene>
<name>A0ACC1HFK2_9FUNG</name>
<proteinExistence type="predicted"/>
<keyword evidence="2" id="KW-1185">Reference proteome</keyword>
<accession>A0ACC1HFK2</accession>
<dbReference type="Proteomes" id="UP001145114">
    <property type="component" value="Unassembled WGS sequence"/>
</dbReference>
<protein>
    <submittedName>
        <fullName evidence="1">Uncharacterized protein</fullName>
    </submittedName>
</protein>
<comment type="caution">
    <text evidence="1">The sequence shown here is derived from an EMBL/GenBank/DDBJ whole genome shotgun (WGS) entry which is preliminary data.</text>
</comment>
<dbReference type="EMBL" id="JAMZIH010006256">
    <property type="protein sequence ID" value="KAJ1674111.1"/>
    <property type="molecule type" value="Genomic_DNA"/>
</dbReference>
<feature type="non-terminal residue" evidence="1">
    <location>
        <position position="70"/>
    </location>
</feature>
<sequence>MFLASLKLGSDVDLSDIDRAFSNMWRIRASESGFEAVAETMAEAIASIFRMLDNEFGIQFEGDTDGGFNK</sequence>
<evidence type="ECO:0000313" key="1">
    <source>
        <dbReference type="EMBL" id="KAJ1674111.1"/>
    </source>
</evidence>
<organism evidence="1 2">
    <name type="scientific">Spiromyces aspiralis</name>
    <dbReference type="NCBI Taxonomy" id="68401"/>
    <lineage>
        <taxon>Eukaryota</taxon>
        <taxon>Fungi</taxon>
        <taxon>Fungi incertae sedis</taxon>
        <taxon>Zoopagomycota</taxon>
        <taxon>Kickxellomycotina</taxon>
        <taxon>Kickxellomycetes</taxon>
        <taxon>Kickxellales</taxon>
        <taxon>Kickxellaceae</taxon>
        <taxon>Spiromyces</taxon>
    </lineage>
</organism>
<reference evidence="1" key="1">
    <citation type="submission" date="2022-06" db="EMBL/GenBank/DDBJ databases">
        <title>Phylogenomic reconstructions and comparative analyses of Kickxellomycotina fungi.</title>
        <authorList>
            <person name="Reynolds N.K."/>
            <person name="Stajich J.E."/>
            <person name="Barry K."/>
            <person name="Grigoriev I.V."/>
            <person name="Crous P."/>
            <person name="Smith M.E."/>
        </authorList>
    </citation>
    <scope>NUCLEOTIDE SEQUENCE</scope>
    <source>
        <strain evidence="1">RSA 2271</strain>
    </source>
</reference>
<evidence type="ECO:0000313" key="2">
    <source>
        <dbReference type="Proteomes" id="UP001145114"/>
    </source>
</evidence>